<keyword evidence="1" id="KW-0472">Membrane</keyword>
<keyword evidence="3" id="KW-1185">Reference proteome</keyword>
<accession>D8LFQ1</accession>
<keyword evidence="1" id="KW-0812">Transmembrane</keyword>
<name>D8LFQ1_ECTSI</name>
<evidence type="ECO:0000256" key="1">
    <source>
        <dbReference type="SAM" id="Phobius"/>
    </source>
</evidence>
<proteinExistence type="predicted"/>
<sequence>MVSSSTSAVMILFTSFTATTSFVVFGLLTFKRPSFIILSIASVVALSAFLMGINGLYDIIHPTAGGEEENGICSVGV</sequence>
<organism evidence="2 3">
    <name type="scientific">Ectocarpus siliculosus</name>
    <name type="common">Brown alga</name>
    <name type="synonym">Conferva siliculosa</name>
    <dbReference type="NCBI Taxonomy" id="2880"/>
    <lineage>
        <taxon>Eukaryota</taxon>
        <taxon>Sar</taxon>
        <taxon>Stramenopiles</taxon>
        <taxon>Ochrophyta</taxon>
        <taxon>PX clade</taxon>
        <taxon>Phaeophyceae</taxon>
        <taxon>Ectocarpales</taxon>
        <taxon>Ectocarpaceae</taxon>
        <taxon>Ectocarpus</taxon>
    </lineage>
</organism>
<reference evidence="2 3" key="1">
    <citation type="journal article" date="2010" name="Nature">
        <title>The Ectocarpus genome and the independent evolution of multicellularity in brown algae.</title>
        <authorList>
            <person name="Cock J.M."/>
            <person name="Sterck L."/>
            <person name="Rouze P."/>
            <person name="Scornet D."/>
            <person name="Allen A.E."/>
            <person name="Amoutzias G."/>
            <person name="Anthouard V."/>
            <person name="Artiguenave F."/>
            <person name="Aury J.M."/>
            <person name="Badger J.H."/>
            <person name="Beszteri B."/>
            <person name="Billiau K."/>
            <person name="Bonnet E."/>
            <person name="Bothwell J.H."/>
            <person name="Bowler C."/>
            <person name="Boyen C."/>
            <person name="Brownlee C."/>
            <person name="Carrano C.J."/>
            <person name="Charrier B."/>
            <person name="Cho G.Y."/>
            <person name="Coelho S.M."/>
            <person name="Collen J."/>
            <person name="Corre E."/>
            <person name="Da Silva C."/>
            <person name="Delage L."/>
            <person name="Delaroque N."/>
            <person name="Dittami S.M."/>
            <person name="Doulbeau S."/>
            <person name="Elias M."/>
            <person name="Farnham G."/>
            <person name="Gachon C.M."/>
            <person name="Gschloessl B."/>
            <person name="Heesch S."/>
            <person name="Jabbari K."/>
            <person name="Jubin C."/>
            <person name="Kawai H."/>
            <person name="Kimura K."/>
            <person name="Kloareg B."/>
            <person name="Kupper F.C."/>
            <person name="Lang D."/>
            <person name="Le Bail A."/>
            <person name="Leblanc C."/>
            <person name="Lerouge P."/>
            <person name="Lohr M."/>
            <person name="Lopez P.J."/>
            <person name="Martens C."/>
            <person name="Maumus F."/>
            <person name="Michel G."/>
            <person name="Miranda-Saavedra D."/>
            <person name="Morales J."/>
            <person name="Moreau H."/>
            <person name="Motomura T."/>
            <person name="Nagasato C."/>
            <person name="Napoli C.A."/>
            <person name="Nelson D.R."/>
            <person name="Nyvall-Collen P."/>
            <person name="Peters A.F."/>
            <person name="Pommier C."/>
            <person name="Potin P."/>
            <person name="Poulain J."/>
            <person name="Quesneville H."/>
            <person name="Read B."/>
            <person name="Rensing S.A."/>
            <person name="Ritter A."/>
            <person name="Rousvoal S."/>
            <person name="Samanta M."/>
            <person name="Samson G."/>
            <person name="Schroeder D.C."/>
            <person name="Segurens B."/>
            <person name="Strittmatter M."/>
            <person name="Tonon T."/>
            <person name="Tregear J.W."/>
            <person name="Valentin K."/>
            <person name="von Dassow P."/>
            <person name="Yamagishi T."/>
            <person name="Van de Peer Y."/>
            <person name="Wincker P."/>
        </authorList>
    </citation>
    <scope>NUCLEOTIDE SEQUENCE [LARGE SCALE GENOMIC DNA]</scope>
    <source>
        <strain evidence="3">Ec32 / CCAP1310/4</strain>
    </source>
</reference>
<feature type="transmembrane region" description="Helical" evidence="1">
    <location>
        <begin position="35"/>
        <end position="57"/>
    </location>
</feature>
<feature type="transmembrane region" description="Helical" evidence="1">
    <location>
        <begin position="6"/>
        <end position="28"/>
    </location>
</feature>
<dbReference type="Proteomes" id="UP000002630">
    <property type="component" value="Unassembled WGS sequence"/>
</dbReference>
<keyword evidence="1" id="KW-1133">Transmembrane helix</keyword>
<dbReference type="EMBL" id="FN649760">
    <property type="protein sequence ID" value="CBN75625.1"/>
    <property type="molecule type" value="Genomic_DNA"/>
</dbReference>
<gene>
    <name evidence="2" type="ORF">Esi_0151_0010</name>
</gene>
<protein>
    <submittedName>
        <fullName evidence="2">Uncharacterized protein</fullName>
    </submittedName>
</protein>
<evidence type="ECO:0000313" key="3">
    <source>
        <dbReference type="Proteomes" id="UP000002630"/>
    </source>
</evidence>
<evidence type="ECO:0000313" key="2">
    <source>
        <dbReference type="EMBL" id="CBN75625.1"/>
    </source>
</evidence>
<dbReference type="InParanoid" id="D8LFQ1"/>
<dbReference type="AlphaFoldDB" id="D8LFQ1"/>